<dbReference type="EMBL" id="JANPWB010000013">
    <property type="protein sequence ID" value="KAJ1103439.1"/>
    <property type="molecule type" value="Genomic_DNA"/>
</dbReference>
<name>A0AAV7MJU3_PLEWA</name>
<organism evidence="1 2">
    <name type="scientific">Pleurodeles waltl</name>
    <name type="common">Iberian ribbed newt</name>
    <dbReference type="NCBI Taxonomy" id="8319"/>
    <lineage>
        <taxon>Eukaryota</taxon>
        <taxon>Metazoa</taxon>
        <taxon>Chordata</taxon>
        <taxon>Craniata</taxon>
        <taxon>Vertebrata</taxon>
        <taxon>Euteleostomi</taxon>
        <taxon>Amphibia</taxon>
        <taxon>Batrachia</taxon>
        <taxon>Caudata</taxon>
        <taxon>Salamandroidea</taxon>
        <taxon>Salamandridae</taxon>
        <taxon>Pleurodelinae</taxon>
        <taxon>Pleurodeles</taxon>
    </lineage>
</organism>
<reference evidence="1" key="1">
    <citation type="journal article" date="2022" name="bioRxiv">
        <title>Sequencing and chromosome-scale assembly of the giantPleurodeles waltlgenome.</title>
        <authorList>
            <person name="Brown T."/>
            <person name="Elewa A."/>
            <person name="Iarovenko S."/>
            <person name="Subramanian E."/>
            <person name="Araus A.J."/>
            <person name="Petzold A."/>
            <person name="Susuki M."/>
            <person name="Suzuki K.-i.T."/>
            <person name="Hayashi T."/>
            <person name="Toyoda A."/>
            <person name="Oliveira C."/>
            <person name="Osipova E."/>
            <person name="Leigh N.D."/>
            <person name="Simon A."/>
            <person name="Yun M.H."/>
        </authorList>
    </citation>
    <scope>NUCLEOTIDE SEQUENCE</scope>
    <source>
        <strain evidence="1">20211129_DDA</strain>
        <tissue evidence="1">Liver</tissue>
    </source>
</reference>
<dbReference type="Proteomes" id="UP001066276">
    <property type="component" value="Chromosome 9"/>
</dbReference>
<gene>
    <name evidence="1" type="ORF">NDU88_000862</name>
</gene>
<proteinExistence type="predicted"/>
<keyword evidence="2" id="KW-1185">Reference proteome</keyword>
<evidence type="ECO:0000313" key="1">
    <source>
        <dbReference type="EMBL" id="KAJ1103439.1"/>
    </source>
</evidence>
<sequence length="91" mass="10222">MTTPQLRFANHTPGCKDINVIVVKNANINNNDDRHHVDIHVVEDTVEGKLNDPIIDYGEAENLINKTVDGYTIIDKDPRVDGETTSIAYNY</sequence>
<evidence type="ECO:0000313" key="2">
    <source>
        <dbReference type="Proteomes" id="UP001066276"/>
    </source>
</evidence>
<accession>A0AAV7MJU3</accession>
<dbReference type="AlphaFoldDB" id="A0AAV7MJU3"/>
<comment type="caution">
    <text evidence="1">The sequence shown here is derived from an EMBL/GenBank/DDBJ whole genome shotgun (WGS) entry which is preliminary data.</text>
</comment>
<protein>
    <submittedName>
        <fullName evidence="1">Uncharacterized protein</fullName>
    </submittedName>
</protein>